<feature type="transmembrane region" description="Helical" evidence="1">
    <location>
        <begin position="211"/>
        <end position="229"/>
    </location>
</feature>
<keyword evidence="3" id="KW-1185">Reference proteome</keyword>
<name>A0ABV4BP43_9CLOT</name>
<keyword evidence="1" id="KW-0472">Membrane</keyword>
<keyword evidence="1" id="KW-0812">Transmembrane</keyword>
<evidence type="ECO:0000256" key="1">
    <source>
        <dbReference type="SAM" id="Phobius"/>
    </source>
</evidence>
<sequence>MSRKTSVGGQAVIEGVMMRGMHGIATAVRKSNGEIAVNREENIPYSKKNKFFGLPIIRGFVSLIESLIIGINTLNYSASFFQEEEEPTKFDDWFKSIFKEKSEAVLMSITFLVSLGVAILLFFIFPTFAANIFKRFGVYGSVKLNIVEGIIRVSMFLIYIFLIGKMSDINRVFQYHGAEHKTIFCYENERELTPENAEKFSRFHPRCGTNFLFLVMIVSIILFSLTGWGSIWQRILYRIILLPLVSGITYELIRWMGKSNGFLSRVLSYPGLMLQKLTTKEPDYSQLEVAIVALKYAEGIEEENEESKYCEDGQIKSIINVDKDGVQLETCSKYNKMNSVKVENSYGK</sequence>
<dbReference type="RefSeq" id="WP_369703212.1">
    <property type="nucleotide sequence ID" value="NZ_JBGEWD010000002.1"/>
</dbReference>
<protein>
    <submittedName>
        <fullName evidence="2">DUF1385 domain-containing protein</fullName>
    </submittedName>
</protein>
<comment type="caution">
    <text evidence="2">The sequence shown here is derived from an EMBL/GenBank/DDBJ whole genome shotgun (WGS) entry which is preliminary data.</text>
</comment>
<accession>A0ABV4BP43</accession>
<gene>
    <name evidence="2" type="ORF">AB8U03_03785</name>
</gene>
<dbReference type="PANTHER" id="PTHR42867:SF1">
    <property type="entry name" value="MEMBRANE PROTEIN-RELATED"/>
    <property type="match status" value="1"/>
</dbReference>
<feature type="transmembrane region" description="Helical" evidence="1">
    <location>
        <begin position="104"/>
        <end position="125"/>
    </location>
</feature>
<evidence type="ECO:0000313" key="3">
    <source>
        <dbReference type="Proteomes" id="UP001564657"/>
    </source>
</evidence>
<dbReference type="PANTHER" id="PTHR42867">
    <property type="entry name" value="MEMBRANE PROTEIN-RELATED"/>
    <property type="match status" value="1"/>
</dbReference>
<keyword evidence="1" id="KW-1133">Transmembrane helix</keyword>
<organism evidence="2 3">
    <name type="scientific">Clostridium moutaii</name>
    <dbReference type="NCBI Taxonomy" id="3240932"/>
    <lineage>
        <taxon>Bacteria</taxon>
        <taxon>Bacillati</taxon>
        <taxon>Bacillota</taxon>
        <taxon>Clostridia</taxon>
        <taxon>Eubacteriales</taxon>
        <taxon>Clostridiaceae</taxon>
        <taxon>Clostridium</taxon>
    </lineage>
</organism>
<dbReference type="Pfam" id="PF07136">
    <property type="entry name" value="DUF1385"/>
    <property type="match status" value="1"/>
</dbReference>
<dbReference type="InterPro" id="IPR010787">
    <property type="entry name" value="DUF1385"/>
</dbReference>
<feature type="transmembrane region" description="Helical" evidence="1">
    <location>
        <begin position="145"/>
        <end position="164"/>
    </location>
</feature>
<evidence type="ECO:0000313" key="2">
    <source>
        <dbReference type="EMBL" id="MEY7999325.1"/>
    </source>
</evidence>
<reference evidence="2 3" key="1">
    <citation type="submission" date="2024-08" db="EMBL/GenBank/DDBJ databases">
        <title>Clostridium lapicellarii sp. nov., and Clostridium renhuaiense sp. nov., two species isolated from the mud in a fermentation cellar used for producing sauce-flavour Chinese liquors.</title>
        <authorList>
            <person name="Yang F."/>
            <person name="Wang H."/>
            <person name="Chen L.Q."/>
            <person name="Zhou N."/>
            <person name="Lu J.J."/>
            <person name="Pu X.X."/>
            <person name="Wan B."/>
            <person name="Wang L."/>
            <person name="Liu S.J."/>
        </authorList>
    </citation>
    <scope>NUCLEOTIDE SEQUENCE [LARGE SCALE GENOMIC DNA]</scope>
    <source>
        <strain evidence="2 3">MT-5</strain>
    </source>
</reference>
<dbReference type="Proteomes" id="UP001564657">
    <property type="component" value="Unassembled WGS sequence"/>
</dbReference>
<proteinExistence type="predicted"/>
<dbReference type="EMBL" id="JBGEWD010000002">
    <property type="protein sequence ID" value="MEY7999325.1"/>
    <property type="molecule type" value="Genomic_DNA"/>
</dbReference>